<dbReference type="Pfam" id="PF00989">
    <property type="entry name" value="PAS"/>
    <property type="match status" value="1"/>
</dbReference>
<evidence type="ECO:0000256" key="7">
    <source>
        <dbReference type="PROSITE-ProRule" id="PRU00244"/>
    </source>
</evidence>
<evidence type="ECO:0000256" key="4">
    <source>
        <dbReference type="ARBA" id="ARBA00022679"/>
    </source>
</evidence>
<evidence type="ECO:0000256" key="8">
    <source>
        <dbReference type="SAM" id="Coils"/>
    </source>
</evidence>
<dbReference type="InterPro" id="IPR003594">
    <property type="entry name" value="HATPase_dom"/>
</dbReference>
<proteinExistence type="predicted"/>
<dbReference type="CDD" id="cd00082">
    <property type="entry name" value="HisKA"/>
    <property type="match status" value="1"/>
</dbReference>
<keyword evidence="16" id="KW-1185">Reference proteome</keyword>
<dbReference type="Gene3D" id="1.20.120.160">
    <property type="entry name" value="HPT domain"/>
    <property type="match status" value="1"/>
</dbReference>
<feature type="transmembrane region" description="Helical" evidence="7">
    <location>
        <begin position="190"/>
        <end position="211"/>
    </location>
</feature>
<evidence type="ECO:0000256" key="9">
    <source>
        <dbReference type="SAM" id="MobiDB-lite"/>
    </source>
</evidence>
<dbReference type="SMART" id="SM00448">
    <property type="entry name" value="REC"/>
    <property type="match status" value="1"/>
</dbReference>
<keyword evidence="7" id="KW-0472">Membrane</keyword>
<dbReference type="PROSITE" id="PS50110">
    <property type="entry name" value="RESPONSE_REGULATORY"/>
    <property type="match status" value="1"/>
</dbReference>
<keyword evidence="5" id="KW-0418">Kinase</keyword>
<evidence type="ECO:0000259" key="13">
    <source>
        <dbReference type="PROSITE" id="PS50113"/>
    </source>
</evidence>
<dbReference type="InterPro" id="IPR005467">
    <property type="entry name" value="His_kinase_dom"/>
</dbReference>
<sequence length="987" mass="106442">MTISDYFLVSDLDPSMLLIGDYDGWLVTLSLLIAVSSAYMALTLAAAAKRSTSRRMERLHLLTGAGSLGAGIWSMHFIGMLAFELCTPVSYTPGLTLLSAVPGVLASWVTLTMLARHSFSWQRLLAGGLAVGLGIGTMHYLGMAAMTLGPTLRYDPWLFALSIVVAAGLATLALWISFGLRKRLALPGNTIRLIAGVVMGLAIAGMHYTAMEAARFVGEADPDHIAGSHNHYTLAVTIGAVTVLLSMLIAGLNALVRYRALLKRSEESASELRAMFDTAVDGIIKISDRGIILSFNHSAERILGYREVEVLGKNVSMLMPSPHREAHDGYLKQYLRTGQARIIGSGREVFARHKDGHEVPIRLAIGESRLGGISTFVGFLTDITERYRMETDLRRAKEQAEQAAEARSAFLANMSHEIRTPMNAIIGFTDLLQETPLDTNQAKNLKVVRNSARSLLALLNDILDTAKFESGSTELEIRDFSLRQTCEQLIATQKLAADKKGIDLILDYRSGLAEDFRGDALRVQQVVLNLVSNAVKFTEQGRVTVTVAPGTNGKGVILTVADTGIGIPPDRLDTIFEPFSQADSSMTRRFGGTGLGTTIARQLVELMDGDIHVSSKVGVGSCFTVELPLPPGQHPDRSPDSSEAEPDAVTLPPLRILAADDVAQNLALLEALFEPQGHTVVTVANGVDAVAEAQSGTFDLALLDVQMPVMDGHQACRRIRDWERRGGHPHLPILALTAGVLEQDRQLAREAGMDGFASKPLERAALTREIARVLALDSGTTPAPEATPDAAPTAVIDHHRGRQLWGSHARHHQALVRFLADADNQPAALAATLAQPGDRAEDTDDGLATLHRLKGLAGNLCLPALADWLTRAENDRRQHRSVDPVGYSEHLDVLQAAVADSAPAEPETTVSVDPTGPELDLDALRQLIRQLNQGELPEHSLQQLLPQLPAEVADALEEAMDGFEPDTAAEVLAAYLTTRLGALTDDD</sequence>
<feature type="transmembrane region" description="Helical" evidence="7">
    <location>
        <begin position="124"/>
        <end position="145"/>
    </location>
</feature>
<dbReference type="SUPFAM" id="SSF52172">
    <property type="entry name" value="CheY-like"/>
    <property type="match status" value="1"/>
</dbReference>
<evidence type="ECO:0000256" key="3">
    <source>
        <dbReference type="ARBA" id="ARBA00022553"/>
    </source>
</evidence>
<feature type="domain" description="Response regulatory" evidence="11">
    <location>
        <begin position="655"/>
        <end position="774"/>
    </location>
</feature>
<dbReference type="PROSITE" id="PS50924">
    <property type="entry name" value="MHYT"/>
    <property type="match status" value="1"/>
</dbReference>
<dbReference type="InterPro" id="IPR035965">
    <property type="entry name" value="PAS-like_dom_sf"/>
</dbReference>
<keyword evidence="4" id="KW-0808">Transferase</keyword>
<dbReference type="SUPFAM" id="SSF47226">
    <property type="entry name" value="Histidine-containing phosphotransfer domain, HPT domain"/>
    <property type="match status" value="1"/>
</dbReference>
<feature type="domain" description="MHYT" evidence="14">
    <location>
        <begin position="22"/>
        <end position="217"/>
    </location>
</feature>
<dbReference type="InterPro" id="IPR036890">
    <property type="entry name" value="HATPase_C_sf"/>
</dbReference>
<dbReference type="CDD" id="cd16922">
    <property type="entry name" value="HATPase_EvgS-ArcB-TorS-like"/>
    <property type="match status" value="1"/>
</dbReference>
<feature type="domain" description="Histidine kinase" evidence="10">
    <location>
        <begin position="413"/>
        <end position="631"/>
    </location>
</feature>
<comment type="caution">
    <text evidence="15">The sequence shown here is derived from an EMBL/GenBank/DDBJ whole genome shotgun (WGS) entry which is preliminary data.</text>
</comment>
<evidence type="ECO:0000313" key="16">
    <source>
        <dbReference type="Proteomes" id="UP001269819"/>
    </source>
</evidence>
<evidence type="ECO:0000256" key="1">
    <source>
        <dbReference type="ARBA" id="ARBA00000085"/>
    </source>
</evidence>
<dbReference type="Proteomes" id="UP001269819">
    <property type="component" value="Unassembled WGS sequence"/>
</dbReference>
<dbReference type="InterPro" id="IPR005330">
    <property type="entry name" value="MHYT_dom"/>
</dbReference>
<dbReference type="SMART" id="SM00091">
    <property type="entry name" value="PAS"/>
    <property type="match status" value="1"/>
</dbReference>
<evidence type="ECO:0000313" key="15">
    <source>
        <dbReference type="EMBL" id="MDV2078324.1"/>
    </source>
</evidence>
<gene>
    <name evidence="15" type="ORF">RYS15_06490</name>
</gene>
<dbReference type="PANTHER" id="PTHR43047:SF64">
    <property type="entry name" value="HISTIDINE KINASE CONTAINING CHEY-HOMOLOGOUS RECEIVER DOMAIN AND PAS DOMAIN-RELATED"/>
    <property type="match status" value="1"/>
</dbReference>
<comment type="catalytic activity">
    <reaction evidence="1">
        <text>ATP + protein L-histidine = ADP + protein N-phospho-L-histidine.</text>
        <dbReference type="EC" id="2.7.13.3"/>
    </reaction>
</comment>
<dbReference type="SUPFAM" id="SSF47384">
    <property type="entry name" value="Homodimeric domain of signal transducing histidine kinase"/>
    <property type="match status" value="1"/>
</dbReference>
<dbReference type="Pfam" id="PF03707">
    <property type="entry name" value="MHYT"/>
    <property type="match status" value="3"/>
</dbReference>
<dbReference type="Pfam" id="PF00512">
    <property type="entry name" value="HisKA"/>
    <property type="match status" value="1"/>
</dbReference>
<keyword evidence="3 6" id="KW-0597">Phosphoprotein</keyword>
<dbReference type="InterPro" id="IPR003661">
    <property type="entry name" value="HisK_dim/P_dom"/>
</dbReference>
<dbReference type="Gene3D" id="3.30.565.10">
    <property type="entry name" value="Histidine kinase-like ATPase, C-terminal domain"/>
    <property type="match status" value="1"/>
</dbReference>
<dbReference type="Pfam" id="PF00072">
    <property type="entry name" value="Response_reg"/>
    <property type="match status" value="1"/>
</dbReference>
<feature type="transmembrane region" description="Helical" evidence="7">
    <location>
        <begin position="157"/>
        <end position="178"/>
    </location>
</feature>
<feature type="transmembrane region" description="Helical" evidence="7">
    <location>
        <begin position="25"/>
        <end position="47"/>
    </location>
</feature>
<dbReference type="InterPro" id="IPR011006">
    <property type="entry name" value="CheY-like_superfamily"/>
</dbReference>
<evidence type="ECO:0000259" key="12">
    <source>
        <dbReference type="PROSITE" id="PS50112"/>
    </source>
</evidence>
<dbReference type="SUPFAM" id="SSF55874">
    <property type="entry name" value="ATPase domain of HSP90 chaperone/DNA topoisomerase II/histidine kinase"/>
    <property type="match status" value="1"/>
</dbReference>
<keyword evidence="7" id="KW-0812">Transmembrane</keyword>
<protein>
    <recommendedName>
        <fullName evidence="2">histidine kinase</fullName>
        <ecNumber evidence="2">2.7.13.3</ecNumber>
    </recommendedName>
</protein>
<evidence type="ECO:0000256" key="6">
    <source>
        <dbReference type="PROSITE-ProRule" id="PRU00169"/>
    </source>
</evidence>
<dbReference type="InterPro" id="IPR036097">
    <property type="entry name" value="HisK_dim/P_sf"/>
</dbReference>
<feature type="transmembrane region" description="Helical" evidence="7">
    <location>
        <begin position="95"/>
        <end position="115"/>
    </location>
</feature>
<dbReference type="PANTHER" id="PTHR43047">
    <property type="entry name" value="TWO-COMPONENT HISTIDINE PROTEIN KINASE"/>
    <property type="match status" value="1"/>
</dbReference>
<dbReference type="CDD" id="cd17546">
    <property type="entry name" value="REC_hyHK_CKI1_RcsC-like"/>
    <property type="match status" value="1"/>
</dbReference>
<dbReference type="Pfam" id="PF02518">
    <property type="entry name" value="HATPase_c"/>
    <property type="match status" value="1"/>
</dbReference>
<dbReference type="InterPro" id="IPR036641">
    <property type="entry name" value="HPT_dom_sf"/>
</dbReference>
<feature type="domain" description="PAS" evidence="12">
    <location>
        <begin position="268"/>
        <end position="338"/>
    </location>
</feature>
<feature type="transmembrane region" description="Helical" evidence="7">
    <location>
        <begin position="231"/>
        <end position="256"/>
    </location>
</feature>
<evidence type="ECO:0000259" key="10">
    <source>
        <dbReference type="PROSITE" id="PS50109"/>
    </source>
</evidence>
<organism evidence="15 16">
    <name type="scientific">Marinobacter xestospongiae</name>
    <dbReference type="NCBI Taxonomy" id="994319"/>
    <lineage>
        <taxon>Bacteria</taxon>
        <taxon>Pseudomonadati</taxon>
        <taxon>Pseudomonadota</taxon>
        <taxon>Gammaproteobacteria</taxon>
        <taxon>Pseudomonadales</taxon>
        <taxon>Marinobacteraceae</taxon>
        <taxon>Marinobacter</taxon>
    </lineage>
</organism>
<dbReference type="Gene3D" id="3.30.450.20">
    <property type="entry name" value="PAS domain"/>
    <property type="match status" value="1"/>
</dbReference>
<dbReference type="Gene3D" id="1.10.287.130">
    <property type="match status" value="1"/>
</dbReference>
<dbReference type="PROSITE" id="PS50112">
    <property type="entry name" value="PAS"/>
    <property type="match status" value="1"/>
</dbReference>
<dbReference type="InterPro" id="IPR004358">
    <property type="entry name" value="Sig_transdc_His_kin-like_C"/>
</dbReference>
<feature type="coiled-coil region" evidence="8">
    <location>
        <begin position="386"/>
        <end position="413"/>
    </location>
</feature>
<feature type="transmembrane region" description="Helical" evidence="7">
    <location>
        <begin position="59"/>
        <end position="83"/>
    </location>
</feature>
<reference evidence="15 16" key="1">
    <citation type="submission" date="2023-10" db="EMBL/GenBank/DDBJ databases">
        <title>Characteristics and mechanism of a salt-tolerant marine origin heterotrophic nitrifying- aerobic denitrifying bacteria Marinobacter xestospongiae HN1.</title>
        <authorList>
            <person name="Qi R."/>
        </authorList>
    </citation>
    <scope>NUCLEOTIDE SEQUENCE [LARGE SCALE GENOMIC DNA]</scope>
    <source>
        <strain evidence="15 16">HN1</strain>
    </source>
</reference>
<accession>A0ABU3VVP1</accession>
<feature type="region of interest" description="Disordered" evidence="9">
    <location>
        <begin position="628"/>
        <end position="647"/>
    </location>
</feature>
<feature type="domain" description="PAC" evidence="13">
    <location>
        <begin position="345"/>
        <end position="395"/>
    </location>
</feature>
<evidence type="ECO:0000259" key="11">
    <source>
        <dbReference type="PROSITE" id="PS50110"/>
    </source>
</evidence>
<dbReference type="PROSITE" id="PS50109">
    <property type="entry name" value="HIS_KIN"/>
    <property type="match status" value="1"/>
</dbReference>
<dbReference type="RefSeq" id="WP_316973114.1">
    <property type="nucleotide sequence ID" value="NZ_JAWIIJ010000003.1"/>
</dbReference>
<evidence type="ECO:0000256" key="2">
    <source>
        <dbReference type="ARBA" id="ARBA00012438"/>
    </source>
</evidence>
<dbReference type="SMART" id="SM00387">
    <property type="entry name" value="HATPase_c"/>
    <property type="match status" value="1"/>
</dbReference>
<dbReference type="SMART" id="SM00388">
    <property type="entry name" value="HisKA"/>
    <property type="match status" value="1"/>
</dbReference>
<dbReference type="InterPro" id="IPR000700">
    <property type="entry name" value="PAS-assoc_C"/>
</dbReference>
<dbReference type="NCBIfam" id="TIGR00229">
    <property type="entry name" value="sensory_box"/>
    <property type="match status" value="1"/>
</dbReference>
<dbReference type="PROSITE" id="PS50113">
    <property type="entry name" value="PAC"/>
    <property type="match status" value="1"/>
</dbReference>
<evidence type="ECO:0000259" key="14">
    <source>
        <dbReference type="PROSITE" id="PS50924"/>
    </source>
</evidence>
<evidence type="ECO:0000256" key="5">
    <source>
        <dbReference type="ARBA" id="ARBA00022777"/>
    </source>
</evidence>
<dbReference type="Gene3D" id="3.40.50.2300">
    <property type="match status" value="1"/>
</dbReference>
<dbReference type="PRINTS" id="PR00344">
    <property type="entry name" value="BCTRLSENSOR"/>
</dbReference>
<feature type="modified residue" description="4-aspartylphosphate" evidence="6">
    <location>
        <position position="704"/>
    </location>
</feature>
<name>A0ABU3VVP1_9GAMM</name>
<dbReference type="EMBL" id="JAWIIJ010000003">
    <property type="protein sequence ID" value="MDV2078324.1"/>
    <property type="molecule type" value="Genomic_DNA"/>
</dbReference>
<dbReference type="SUPFAM" id="SSF55785">
    <property type="entry name" value="PYP-like sensor domain (PAS domain)"/>
    <property type="match status" value="1"/>
</dbReference>
<dbReference type="InterPro" id="IPR001789">
    <property type="entry name" value="Sig_transdc_resp-reg_receiver"/>
</dbReference>
<dbReference type="EC" id="2.7.13.3" evidence="2"/>
<keyword evidence="8" id="KW-0175">Coiled coil</keyword>
<dbReference type="InterPro" id="IPR000014">
    <property type="entry name" value="PAS"/>
</dbReference>
<dbReference type="InterPro" id="IPR013767">
    <property type="entry name" value="PAS_fold"/>
</dbReference>
<keyword evidence="7" id="KW-1133">Transmembrane helix</keyword>
<dbReference type="CDD" id="cd00130">
    <property type="entry name" value="PAS"/>
    <property type="match status" value="1"/>
</dbReference>